<protein>
    <recommendedName>
        <fullName evidence="1">SCP domain-containing protein</fullName>
    </recommendedName>
</protein>
<gene>
    <name evidence="2" type="ORF">AVDCRST_MAG13-2708</name>
</gene>
<dbReference type="SUPFAM" id="SSF55797">
    <property type="entry name" value="PR-1-like"/>
    <property type="match status" value="1"/>
</dbReference>
<organism evidence="2">
    <name type="scientific">uncultured Solirubrobacteraceae bacterium</name>
    <dbReference type="NCBI Taxonomy" id="1162706"/>
    <lineage>
        <taxon>Bacteria</taxon>
        <taxon>Bacillati</taxon>
        <taxon>Actinomycetota</taxon>
        <taxon>Thermoleophilia</taxon>
        <taxon>Solirubrobacterales</taxon>
        <taxon>Solirubrobacteraceae</taxon>
        <taxon>environmental samples</taxon>
    </lineage>
</organism>
<feature type="domain" description="SCP" evidence="1">
    <location>
        <begin position="16"/>
        <end position="125"/>
    </location>
</feature>
<accession>A0A6J4SYK2</accession>
<reference evidence="2" key="1">
    <citation type="submission" date="2020-02" db="EMBL/GenBank/DDBJ databases">
        <authorList>
            <person name="Meier V. D."/>
        </authorList>
    </citation>
    <scope>NUCLEOTIDE SEQUENCE</scope>
    <source>
        <strain evidence="2">AVDCRST_MAG13</strain>
    </source>
</reference>
<dbReference type="Gene3D" id="3.40.33.10">
    <property type="entry name" value="CAP"/>
    <property type="match status" value="1"/>
</dbReference>
<dbReference type="CDD" id="cd05379">
    <property type="entry name" value="CAP_bacterial"/>
    <property type="match status" value="1"/>
</dbReference>
<dbReference type="InterPro" id="IPR035940">
    <property type="entry name" value="CAP_sf"/>
</dbReference>
<dbReference type="Pfam" id="PF00188">
    <property type="entry name" value="CAP"/>
    <property type="match status" value="1"/>
</dbReference>
<sequence length="140" mass="15992">MPITQALDHAEIALVRTINTERARRGLRVLRPSRKLSRAADRHTGDMLRRGRLDHSSRDGTPFATRLRAVVSWTRLGEVLAWTPHQATGPETVVRLWLNSPPHRQQLLERSYRRIGVGRRRGWMGGMRGVAFTVDLASQR</sequence>
<dbReference type="EMBL" id="CADCVO010000432">
    <property type="protein sequence ID" value="CAA9509188.1"/>
    <property type="molecule type" value="Genomic_DNA"/>
</dbReference>
<dbReference type="PANTHER" id="PTHR31157">
    <property type="entry name" value="SCP DOMAIN-CONTAINING PROTEIN"/>
    <property type="match status" value="1"/>
</dbReference>
<name>A0A6J4SYK2_9ACTN</name>
<proteinExistence type="predicted"/>
<evidence type="ECO:0000259" key="1">
    <source>
        <dbReference type="Pfam" id="PF00188"/>
    </source>
</evidence>
<evidence type="ECO:0000313" key="2">
    <source>
        <dbReference type="EMBL" id="CAA9509188.1"/>
    </source>
</evidence>
<dbReference type="PANTHER" id="PTHR31157:SF1">
    <property type="entry name" value="SCP DOMAIN-CONTAINING PROTEIN"/>
    <property type="match status" value="1"/>
</dbReference>
<dbReference type="InterPro" id="IPR014044">
    <property type="entry name" value="CAP_dom"/>
</dbReference>
<dbReference type="AlphaFoldDB" id="A0A6J4SYK2"/>